<dbReference type="EMBL" id="CAJVPZ010041231">
    <property type="protein sequence ID" value="CAG8761238.1"/>
    <property type="molecule type" value="Genomic_DNA"/>
</dbReference>
<gene>
    <name evidence="2" type="ORF">RFULGI_LOCUS14327</name>
</gene>
<evidence type="ECO:0000256" key="1">
    <source>
        <dbReference type="SAM" id="MobiDB-lite"/>
    </source>
</evidence>
<proteinExistence type="predicted"/>
<organism evidence="2 3">
    <name type="scientific">Racocetra fulgida</name>
    <dbReference type="NCBI Taxonomy" id="60492"/>
    <lineage>
        <taxon>Eukaryota</taxon>
        <taxon>Fungi</taxon>
        <taxon>Fungi incertae sedis</taxon>
        <taxon>Mucoromycota</taxon>
        <taxon>Glomeromycotina</taxon>
        <taxon>Glomeromycetes</taxon>
        <taxon>Diversisporales</taxon>
        <taxon>Gigasporaceae</taxon>
        <taxon>Racocetra</taxon>
    </lineage>
</organism>
<reference evidence="2" key="1">
    <citation type="submission" date="2021-06" db="EMBL/GenBank/DDBJ databases">
        <authorList>
            <person name="Kallberg Y."/>
            <person name="Tangrot J."/>
            <person name="Rosling A."/>
        </authorList>
    </citation>
    <scope>NUCLEOTIDE SEQUENCE</scope>
    <source>
        <strain evidence="2">IN212</strain>
    </source>
</reference>
<evidence type="ECO:0000313" key="3">
    <source>
        <dbReference type="Proteomes" id="UP000789396"/>
    </source>
</evidence>
<accession>A0A9N9J2S5</accession>
<protein>
    <submittedName>
        <fullName evidence="2">16291_t:CDS:1</fullName>
    </submittedName>
</protein>
<comment type="caution">
    <text evidence="2">The sequence shown here is derived from an EMBL/GenBank/DDBJ whole genome shotgun (WGS) entry which is preliminary data.</text>
</comment>
<feature type="region of interest" description="Disordered" evidence="1">
    <location>
        <begin position="104"/>
        <end position="140"/>
    </location>
</feature>
<name>A0A9N9J2S5_9GLOM</name>
<feature type="compositionally biased region" description="Low complexity" evidence="1">
    <location>
        <begin position="104"/>
        <end position="136"/>
    </location>
</feature>
<feature type="non-terminal residue" evidence="2">
    <location>
        <position position="1"/>
    </location>
</feature>
<dbReference type="Proteomes" id="UP000789396">
    <property type="component" value="Unassembled WGS sequence"/>
</dbReference>
<keyword evidence="3" id="KW-1185">Reference proteome</keyword>
<sequence>LVLTSDDGPNQFSQHYDPNNHVGSFQQQSHYVGPVQHPQQPLILNGLYCPPNIQINNLQRQQSFESQASTTTNQPPYKTLEIVTVKFVNENCVTRNNRNEVNMNNASVNIINNNNPQDSINNKNNPKDSINNKNNPQDSQDSKKFKYIFIAFIIICV</sequence>
<evidence type="ECO:0000313" key="2">
    <source>
        <dbReference type="EMBL" id="CAG8761238.1"/>
    </source>
</evidence>
<feature type="non-terminal residue" evidence="2">
    <location>
        <position position="157"/>
    </location>
</feature>
<dbReference type="AlphaFoldDB" id="A0A9N9J2S5"/>